<feature type="binding site" description="in other chain" evidence="10">
    <location>
        <position position="292"/>
    </location>
    <ligand>
        <name>L-methionine</name>
        <dbReference type="ChEBI" id="CHEBI:57844"/>
        <note>ligand shared between two neighboring subunits</note>
    </ligand>
</feature>
<evidence type="ECO:0000256" key="2">
    <source>
        <dbReference type="ARBA" id="ARBA00009685"/>
    </source>
</evidence>
<evidence type="ECO:0000256" key="7">
    <source>
        <dbReference type="ARBA" id="ARBA00022840"/>
    </source>
</evidence>
<evidence type="ECO:0000259" key="15">
    <source>
        <dbReference type="Pfam" id="PF02772"/>
    </source>
</evidence>
<evidence type="ECO:0000256" key="1">
    <source>
        <dbReference type="ARBA" id="ARBA00005224"/>
    </source>
</evidence>
<feature type="binding site" evidence="10">
    <location>
        <position position="261"/>
    </location>
    <ligand>
        <name>ATP</name>
        <dbReference type="ChEBI" id="CHEBI:30616"/>
        <note>ligand shared between two neighboring subunits</note>
    </ligand>
</feature>
<feature type="binding site" evidence="10">
    <location>
        <position position="284"/>
    </location>
    <ligand>
        <name>ATP</name>
        <dbReference type="ChEBI" id="CHEBI:30616"/>
        <note>ligand shared between two neighboring subunits</note>
    </ligand>
</feature>
<comment type="catalytic activity">
    <reaction evidence="10">
        <text>L-methionine + ATP + H2O = S-adenosyl-L-methionine + phosphate + diphosphate</text>
        <dbReference type="Rhea" id="RHEA:21080"/>
        <dbReference type="ChEBI" id="CHEBI:15377"/>
        <dbReference type="ChEBI" id="CHEBI:30616"/>
        <dbReference type="ChEBI" id="CHEBI:33019"/>
        <dbReference type="ChEBI" id="CHEBI:43474"/>
        <dbReference type="ChEBI" id="CHEBI:57844"/>
        <dbReference type="ChEBI" id="CHEBI:59789"/>
        <dbReference type="EC" id="2.5.1.6"/>
    </reaction>
</comment>
<dbReference type="InterPro" id="IPR022630">
    <property type="entry name" value="S-AdoMet_synt_C"/>
</dbReference>
<comment type="subcellular location">
    <subcellularLocation>
        <location evidence="10 11">Cytoplasm</location>
    </subcellularLocation>
</comment>
<feature type="binding site" description="in other chain" evidence="10">
    <location>
        <position position="58"/>
    </location>
    <ligand>
        <name>L-methionine</name>
        <dbReference type="ChEBI" id="CHEBI:57844"/>
        <note>ligand shared between two neighboring subunits</note>
    </ligand>
</feature>
<keyword evidence="7 10" id="KW-0067">ATP-binding</keyword>
<evidence type="ECO:0000256" key="8">
    <source>
        <dbReference type="ARBA" id="ARBA00022842"/>
    </source>
</evidence>
<feature type="domain" description="S-adenosylmethionine synthetase N-terminal" evidence="14">
    <location>
        <begin position="7"/>
        <end position="103"/>
    </location>
</feature>
<keyword evidence="4 10" id="KW-0808">Transferase</keyword>
<comment type="pathway">
    <text evidence="1 10">Amino-acid biosynthesis; S-adenosyl-L-methionine biosynthesis; S-adenosyl-L-methionine from L-methionine: step 1/1.</text>
</comment>
<dbReference type="CDD" id="cd18079">
    <property type="entry name" value="S-AdoMet_synt"/>
    <property type="match status" value="1"/>
</dbReference>
<dbReference type="InterPro" id="IPR002133">
    <property type="entry name" value="S-AdoMet_synthetase"/>
</dbReference>
<evidence type="ECO:0000256" key="13">
    <source>
        <dbReference type="SAM" id="MobiDB-lite"/>
    </source>
</evidence>
<dbReference type="Gene3D" id="3.30.300.10">
    <property type="match status" value="3"/>
</dbReference>
<comment type="subunit">
    <text evidence="10">Homotetramer; dimer of dimers.</text>
</comment>
<feature type="binding site" evidence="10">
    <location>
        <position position="19"/>
    </location>
    <ligand>
        <name>Mg(2+)</name>
        <dbReference type="ChEBI" id="CHEBI:18420"/>
    </ligand>
</feature>
<feature type="domain" description="S-adenosylmethionine synthetase central" evidence="15">
    <location>
        <begin position="132"/>
        <end position="253"/>
    </location>
</feature>
<dbReference type="Pfam" id="PF02772">
    <property type="entry name" value="S-AdoMet_synt_M"/>
    <property type="match status" value="1"/>
</dbReference>
<keyword evidence="10" id="KW-0963">Cytoplasm</keyword>
<evidence type="ECO:0000256" key="12">
    <source>
        <dbReference type="RuleBase" id="RU004462"/>
    </source>
</evidence>
<accession>A0ABT0J237</accession>
<evidence type="ECO:0000259" key="16">
    <source>
        <dbReference type="Pfam" id="PF02773"/>
    </source>
</evidence>
<organism evidence="17 18">
    <name type="scientific">Isoptericola peretonis</name>
    <dbReference type="NCBI Taxonomy" id="2918523"/>
    <lineage>
        <taxon>Bacteria</taxon>
        <taxon>Bacillati</taxon>
        <taxon>Actinomycetota</taxon>
        <taxon>Actinomycetes</taxon>
        <taxon>Micrococcales</taxon>
        <taxon>Promicromonosporaceae</taxon>
        <taxon>Isoptericola</taxon>
    </lineage>
</organism>
<feature type="binding site" description="in other chain" evidence="10">
    <location>
        <position position="101"/>
    </location>
    <ligand>
        <name>L-methionine</name>
        <dbReference type="ChEBI" id="CHEBI:57844"/>
        <note>ligand shared between two neighboring subunits</note>
    </ligand>
</feature>
<keyword evidence="9 10" id="KW-0630">Potassium</keyword>
<dbReference type="NCBIfam" id="TIGR01034">
    <property type="entry name" value="metK"/>
    <property type="match status" value="1"/>
</dbReference>
<feature type="region of interest" description="Disordered" evidence="13">
    <location>
        <begin position="104"/>
        <end position="138"/>
    </location>
</feature>
<keyword evidence="18" id="KW-1185">Reference proteome</keyword>
<dbReference type="InterPro" id="IPR022631">
    <property type="entry name" value="ADOMET_SYNTHASE_CS"/>
</dbReference>
<proteinExistence type="inferred from homology"/>
<keyword evidence="6 10" id="KW-0547">Nucleotide-binding</keyword>
<reference evidence="17 18" key="1">
    <citation type="submission" date="2022-02" db="EMBL/GenBank/DDBJ databases">
        <title>The car tank lid bacteriome: a reservoir of bacteria with potential in bioremediation of fuel.</title>
        <authorList>
            <person name="Vidal-Verdu A."/>
            <person name="Gomez-Martinez D."/>
            <person name="Latorre-Perez A."/>
            <person name="Pereto J."/>
            <person name="Porcar M."/>
        </authorList>
    </citation>
    <scope>NUCLEOTIDE SEQUENCE [LARGE SCALE GENOMIC DNA]</scope>
    <source>
        <strain evidence="17 18">4D.3</strain>
    </source>
</reference>
<keyword evidence="5 10" id="KW-0479">Metal-binding</keyword>
<dbReference type="InterPro" id="IPR022628">
    <property type="entry name" value="S-AdoMet_synt_N"/>
</dbReference>
<keyword evidence="3 10" id="KW-0554">One-carbon metabolism</keyword>
<dbReference type="Proteomes" id="UP001651050">
    <property type="component" value="Unassembled WGS sequence"/>
</dbReference>
<evidence type="ECO:0000256" key="3">
    <source>
        <dbReference type="ARBA" id="ARBA00022563"/>
    </source>
</evidence>
<dbReference type="PANTHER" id="PTHR11964">
    <property type="entry name" value="S-ADENOSYLMETHIONINE SYNTHETASE"/>
    <property type="match status" value="1"/>
</dbReference>
<comment type="function">
    <text evidence="10">Catalyzes the formation of S-adenosylmethionine (AdoMet) from methionine and ATP. The overall synthetic reaction is composed of two sequential steps, AdoMet formation and the subsequent tripolyphosphate hydrolysis which occurs prior to release of AdoMet from the enzyme.</text>
</comment>
<dbReference type="EC" id="2.5.1.6" evidence="10"/>
<evidence type="ECO:0000256" key="9">
    <source>
        <dbReference type="ARBA" id="ARBA00022958"/>
    </source>
</evidence>
<evidence type="ECO:0000256" key="10">
    <source>
        <dbReference type="HAMAP-Rule" id="MF_00086"/>
    </source>
</evidence>
<comment type="cofactor">
    <cofactor evidence="10">
        <name>Mg(2+)</name>
        <dbReference type="ChEBI" id="CHEBI:18420"/>
    </cofactor>
    <text evidence="10">Binds 2 divalent ions per subunit.</text>
</comment>
<comment type="cofactor">
    <cofactor evidence="10">
        <name>K(+)</name>
        <dbReference type="ChEBI" id="CHEBI:29103"/>
    </cofactor>
    <text evidence="10">Binds 1 potassium ion per subunit.</text>
</comment>
<dbReference type="GO" id="GO:0004478">
    <property type="term" value="F:methionine adenosyltransferase activity"/>
    <property type="evidence" value="ECO:0007669"/>
    <property type="project" value="UniProtKB-EC"/>
</dbReference>
<feature type="binding site" description="in other chain" evidence="10">
    <location>
        <position position="17"/>
    </location>
    <ligand>
        <name>ATP</name>
        <dbReference type="ChEBI" id="CHEBI:30616"/>
        <note>ligand shared between two neighboring subunits</note>
    </ligand>
</feature>
<feature type="region of interest" description="Flexible loop" evidence="10">
    <location>
        <begin position="101"/>
        <end position="111"/>
    </location>
</feature>
<dbReference type="PROSITE" id="PS00377">
    <property type="entry name" value="ADOMET_SYNTHASE_2"/>
    <property type="match status" value="1"/>
</dbReference>
<evidence type="ECO:0000313" key="17">
    <source>
        <dbReference type="EMBL" id="MCK9793558.1"/>
    </source>
</evidence>
<dbReference type="InterPro" id="IPR022636">
    <property type="entry name" value="S-AdoMet_synthetase_sfam"/>
</dbReference>
<feature type="binding site" description="in other chain" evidence="10">
    <location>
        <begin position="267"/>
        <end position="268"/>
    </location>
    <ligand>
        <name>ATP</name>
        <dbReference type="ChEBI" id="CHEBI:30616"/>
        <note>ligand shared between two neighboring subunits</note>
    </ligand>
</feature>
<feature type="binding site" evidence="10">
    <location>
        <position position="45"/>
    </location>
    <ligand>
        <name>K(+)</name>
        <dbReference type="ChEBI" id="CHEBI:29103"/>
    </ligand>
</feature>
<evidence type="ECO:0000313" key="18">
    <source>
        <dbReference type="Proteomes" id="UP001651050"/>
    </source>
</evidence>
<dbReference type="SUPFAM" id="SSF55973">
    <property type="entry name" value="S-adenosylmethionine synthetase"/>
    <property type="match status" value="3"/>
</dbReference>
<dbReference type="PIRSF" id="PIRSF000497">
    <property type="entry name" value="MAT"/>
    <property type="match status" value="1"/>
</dbReference>
<feature type="binding site" evidence="10">
    <location>
        <position position="288"/>
    </location>
    <ligand>
        <name>ATP</name>
        <dbReference type="ChEBI" id="CHEBI:30616"/>
        <note>ligand shared between two neighboring subunits</note>
    </ligand>
</feature>
<feature type="binding site" description="in other chain" evidence="10">
    <location>
        <begin position="252"/>
        <end position="253"/>
    </location>
    <ligand>
        <name>ATP</name>
        <dbReference type="ChEBI" id="CHEBI:30616"/>
        <note>ligand shared between two neighboring subunits</note>
    </ligand>
</feature>
<dbReference type="PROSITE" id="PS00376">
    <property type="entry name" value="ADOMET_SYNTHASE_1"/>
    <property type="match status" value="1"/>
</dbReference>
<sequence>MTDALRLFTSESVTEGHPDKVCDQISDAILDALIAQDPRSRVAVETMVTTGLVHVAGEVTTDAYVEIPQIVREVVRRIGYTSSAIGFDGDSCGVSVSIGQQSPDIAQGVDKSLEERDDASGPGIERDPLDAQGAGDQGLMFGYASDETPALMPLPIWLSHRLAERLAAVRRSGELPGLRPDGKTQVTVGYDGDRPVRVDTVVLSTQHDADVVQEKLQREVADQVIGPVLAQVAEQTGIETEGARLIVNPTGKFVVGGPQGDAGLTGRKIIVDTYGGMARHGGGAFSGKDPSKVDRSAAYAMRWVAKNVVAAGLARRCEVQVAYAIGKAHPVGLYVETFGTETVPVERITAAIGTVFDLRPAAIVRDLDLLRPVYAATAAYGHFGRDLPGFTWERTDRVDALRAAV</sequence>
<evidence type="ECO:0000256" key="4">
    <source>
        <dbReference type="ARBA" id="ARBA00022679"/>
    </source>
</evidence>
<feature type="binding site" evidence="10">
    <location>
        <position position="261"/>
    </location>
    <ligand>
        <name>L-methionine</name>
        <dbReference type="ChEBI" id="CHEBI:57844"/>
        <note>ligand shared between two neighboring subunits</note>
    </ligand>
</feature>
<name>A0ABT0J237_9MICO</name>
<dbReference type="Pfam" id="PF00438">
    <property type="entry name" value="S-AdoMet_synt_N"/>
    <property type="match status" value="1"/>
</dbReference>
<dbReference type="EMBL" id="JALQCY010000002">
    <property type="protein sequence ID" value="MCK9793558.1"/>
    <property type="molecule type" value="Genomic_DNA"/>
</dbReference>
<gene>
    <name evidence="10 17" type="primary">metK</name>
    <name evidence="17" type="ORF">M1843_07360</name>
</gene>
<keyword evidence="8 10" id="KW-0460">Magnesium</keyword>
<dbReference type="InterPro" id="IPR022629">
    <property type="entry name" value="S-AdoMet_synt_central"/>
</dbReference>
<comment type="caution">
    <text evidence="17">The sequence shown here is derived from an EMBL/GenBank/DDBJ whole genome shotgun (WGS) entry which is preliminary data.</text>
</comment>
<dbReference type="RefSeq" id="WP_416343403.1">
    <property type="nucleotide sequence ID" value="NZ_JALQCY010000002.1"/>
</dbReference>
<feature type="domain" description="S-adenosylmethionine synthetase C-terminal" evidence="16">
    <location>
        <begin position="255"/>
        <end position="394"/>
    </location>
</feature>
<dbReference type="Pfam" id="PF02773">
    <property type="entry name" value="S-AdoMet_synt_C"/>
    <property type="match status" value="1"/>
</dbReference>
<evidence type="ECO:0000259" key="14">
    <source>
        <dbReference type="Pfam" id="PF00438"/>
    </source>
</evidence>
<protein>
    <recommendedName>
        <fullName evidence="10">S-adenosylmethionine synthase</fullName>
        <shortName evidence="10">AdoMet synthase</shortName>
        <ecNumber evidence="10">2.5.1.6</ecNumber>
    </recommendedName>
    <alternativeName>
        <fullName evidence="10">MAT</fullName>
    </alternativeName>
    <alternativeName>
        <fullName evidence="10">Methionine adenosyltransferase</fullName>
    </alternativeName>
</protein>
<evidence type="ECO:0000256" key="6">
    <source>
        <dbReference type="ARBA" id="ARBA00022741"/>
    </source>
</evidence>
<dbReference type="HAMAP" id="MF_00086">
    <property type="entry name" value="S_AdoMet_synth1"/>
    <property type="match status" value="1"/>
</dbReference>
<evidence type="ECO:0000256" key="5">
    <source>
        <dbReference type="ARBA" id="ARBA00022723"/>
    </source>
</evidence>
<comment type="similarity">
    <text evidence="2 10 12">Belongs to the AdoMet synthase family.</text>
</comment>
<evidence type="ECO:0000256" key="11">
    <source>
        <dbReference type="RuleBase" id="RU000542"/>
    </source>
</evidence>
<feature type="binding site" description="in other chain" evidence="10">
    <location>
        <begin position="181"/>
        <end position="183"/>
    </location>
    <ligand>
        <name>ATP</name>
        <dbReference type="ChEBI" id="CHEBI:30616"/>
        <note>ligand shared between two neighboring subunits</note>
    </ligand>
</feature>